<evidence type="ECO:0000313" key="1">
    <source>
        <dbReference type="EMBL" id="MBW48312.1"/>
    </source>
</evidence>
<sequence length="75" mass="8742">MFISTFFMYRFSHIFIYLYARLSAFPPVCAVSYTRAAIRSLPFPQRFLYYFTLCGSSCTLRSVLASLGDWVYRPG</sequence>
<organism evidence="1">
    <name type="scientific">Anopheles triannulatus</name>
    <dbReference type="NCBI Taxonomy" id="58253"/>
    <lineage>
        <taxon>Eukaryota</taxon>
        <taxon>Metazoa</taxon>
        <taxon>Ecdysozoa</taxon>
        <taxon>Arthropoda</taxon>
        <taxon>Hexapoda</taxon>
        <taxon>Insecta</taxon>
        <taxon>Pterygota</taxon>
        <taxon>Neoptera</taxon>
        <taxon>Endopterygota</taxon>
        <taxon>Diptera</taxon>
        <taxon>Nematocera</taxon>
        <taxon>Culicoidea</taxon>
        <taxon>Culicidae</taxon>
        <taxon>Anophelinae</taxon>
        <taxon>Anopheles</taxon>
    </lineage>
</organism>
<dbReference type="AlphaFoldDB" id="A0A2M4B5M9"/>
<name>A0A2M4B5M9_9DIPT</name>
<accession>A0A2M4B5M9</accession>
<protein>
    <submittedName>
        <fullName evidence="1">Putative secreted protein</fullName>
    </submittedName>
</protein>
<dbReference type="EMBL" id="GGFK01014991">
    <property type="protein sequence ID" value="MBW48312.1"/>
    <property type="molecule type" value="Transcribed_RNA"/>
</dbReference>
<proteinExistence type="predicted"/>
<reference evidence="1" key="1">
    <citation type="submission" date="2018-01" db="EMBL/GenBank/DDBJ databases">
        <title>An insight into the sialome of Amazonian anophelines.</title>
        <authorList>
            <person name="Ribeiro J.M."/>
            <person name="Scarpassa V."/>
            <person name="Calvo E."/>
        </authorList>
    </citation>
    <scope>NUCLEOTIDE SEQUENCE</scope>
    <source>
        <tissue evidence="1">Salivary glands</tissue>
    </source>
</reference>